<name>A0ABS4VHF8_9ACTN</name>
<keyword evidence="2" id="KW-1185">Reference proteome</keyword>
<sequence>MPHDHGSHCECRACTCDCGTYQYEPMEKCHPDCTSNTVGGGRLSDNCLPPAYEYRITHF</sequence>
<dbReference type="Proteomes" id="UP001519311">
    <property type="component" value="Unassembled WGS sequence"/>
</dbReference>
<dbReference type="RefSeq" id="WP_274923078.1">
    <property type="nucleotide sequence ID" value="NZ_BMWJ01000026.1"/>
</dbReference>
<proteinExistence type="predicted"/>
<dbReference type="EMBL" id="JAGINS010000002">
    <property type="protein sequence ID" value="MBP2363358.1"/>
    <property type="molecule type" value="Genomic_DNA"/>
</dbReference>
<organism evidence="1 2">
    <name type="scientific">Streptomyces clavifer</name>
    <dbReference type="NCBI Taxonomy" id="68188"/>
    <lineage>
        <taxon>Bacteria</taxon>
        <taxon>Bacillati</taxon>
        <taxon>Actinomycetota</taxon>
        <taxon>Actinomycetes</taxon>
        <taxon>Kitasatosporales</taxon>
        <taxon>Streptomycetaceae</taxon>
        <taxon>Streptomyces</taxon>
    </lineage>
</organism>
<evidence type="ECO:0000313" key="2">
    <source>
        <dbReference type="Proteomes" id="UP001519311"/>
    </source>
</evidence>
<gene>
    <name evidence="1" type="ORF">JOF59_005850</name>
</gene>
<protein>
    <submittedName>
        <fullName evidence="1">Uncharacterized protein</fullName>
    </submittedName>
</protein>
<reference evidence="1 2" key="1">
    <citation type="submission" date="2021-03" db="EMBL/GenBank/DDBJ databases">
        <title>Sequencing the genomes of 1000 actinobacteria strains.</title>
        <authorList>
            <person name="Klenk H.-P."/>
        </authorList>
    </citation>
    <scope>NUCLEOTIDE SEQUENCE [LARGE SCALE GENOMIC DNA]</scope>
    <source>
        <strain evidence="1 2">DSM 40843</strain>
    </source>
</reference>
<accession>A0ABS4VHF8</accession>
<evidence type="ECO:0000313" key="1">
    <source>
        <dbReference type="EMBL" id="MBP2363358.1"/>
    </source>
</evidence>
<comment type="caution">
    <text evidence="1">The sequence shown here is derived from an EMBL/GenBank/DDBJ whole genome shotgun (WGS) entry which is preliminary data.</text>
</comment>